<keyword evidence="3" id="KW-1185">Reference proteome</keyword>
<dbReference type="Gene3D" id="3.10.100.10">
    <property type="entry name" value="Mannose-Binding Protein A, subunit A"/>
    <property type="match status" value="1"/>
</dbReference>
<organism evidence="2 3">
    <name type="scientific">Candidula unifasciata</name>
    <dbReference type="NCBI Taxonomy" id="100452"/>
    <lineage>
        <taxon>Eukaryota</taxon>
        <taxon>Metazoa</taxon>
        <taxon>Spiralia</taxon>
        <taxon>Lophotrochozoa</taxon>
        <taxon>Mollusca</taxon>
        <taxon>Gastropoda</taxon>
        <taxon>Heterobranchia</taxon>
        <taxon>Euthyneura</taxon>
        <taxon>Panpulmonata</taxon>
        <taxon>Eupulmonata</taxon>
        <taxon>Stylommatophora</taxon>
        <taxon>Helicina</taxon>
        <taxon>Helicoidea</taxon>
        <taxon>Geomitridae</taxon>
        <taxon>Candidula</taxon>
    </lineage>
</organism>
<dbReference type="OrthoDB" id="6119292at2759"/>
<evidence type="ECO:0000313" key="2">
    <source>
        <dbReference type="EMBL" id="CAG5120644.1"/>
    </source>
</evidence>
<dbReference type="InterPro" id="IPR016187">
    <property type="entry name" value="CTDL_fold"/>
</dbReference>
<dbReference type="PROSITE" id="PS50041">
    <property type="entry name" value="C_TYPE_LECTIN_2"/>
    <property type="match status" value="1"/>
</dbReference>
<dbReference type="PANTHER" id="PTHR22801:SF63">
    <property type="entry name" value="C-TYPE LECTIN DOMAIN-CONTAINING PROTEIN"/>
    <property type="match status" value="1"/>
</dbReference>
<evidence type="ECO:0000313" key="3">
    <source>
        <dbReference type="Proteomes" id="UP000678393"/>
    </source>
</evidence>
<dbReference type="Pfam" id="PF00059">
    <property type="entry name" value="Lectin_C"/>
    <property type="match status" value="1"/>
</dbReference>
<dbReference type="Proteomes" id="UP000678393">
    <property type="component" value="Unassembled WGS sequence"/>
</dbReference>
<comment type="caution">
    <text evidence="2">The sequence shown here is derived from an EMBL/GenBank/DDBJ whole genome shotgun (WGS) entry which is preliminary data.</text>
</comment>
<reference evidence="2" key="1">
    <citation type="submission" date="2021-04" db="EMBL/GenBank/DDBJ databases">
        <authorList>
            <consortium name="Molecular Ecology Group"/>
        </authorList>
    </citation>
    <scope>NUCLEOTIDE SEQUENCE</scope>
</reference>
<gene>
    <name evidence="2" type="ORF">CUNI_LOCUS6202</name>
</gene>
<proteinExistence type="predicted"/>
<accession>A0A8S3YUF3</accession>
<dbReference type="InterPro" id="IPR001304">
    <property type="entry name" value="C-type_lectin-like"/>
</dbReference>
<feature type="domain" description="C-type lectin" evidence="1">
    <location>
        <begin position="113"/>
        <end position="218"/>
    </location>
</feature>
<dbReference type="AlphaFoldDB" id="A0A8S3YUF3"/>
<name>A0A8S3YUF3_9EUPU</name>
<sequence>MILLISTTVSSALESSLFVRLPSFDGYLHTTYNLTSLSPVKSKVACALSCLKDPECGSFFIVRKPQMMCQTHSIVFMTTNEATPQSSASYYQLTQAWCPYKDGYNLYRSAPVCYRYFQTNVTWTVAKQQCEVARSHLVDVKTQAISTHITNYLRASLVSRTLHVSAGGTLVNNTWYWSDGSPFTWVNWASGEPNNMVDEKCMALAWFYTFQWNNVPCNGTTPGMQRYYICQLDIP</sequence>
<dbReference type="InterPro" id="IPR016186">
    <property type="entry name" value="C-type_lectin-like/link_sf"/>
</dbReference>
<evidence type="ECO:0000259" key="1">
    <source>
        <dbReference type="PROSITE" id="PS50041"/>
    </source>
</evidence>
<dbReference type="SMART" id="SM00034">
    <property type="entry name" value="CLECT"/>
    <property type="match status" value="1"/>
</dbReference>
<dbReference type="EMBL" id="CAJHNH020000943">
    <property type="protein sequence ID" value="CAG5120644.1"/>
    <property type="molecule type" value="Genomic_DNA"/>
</dbReference>
<dbReference type="SUPFAM" id="SSF56436">
    <property type="entry name" value="C-type lectin-like"/>
    <property type="match status" value="1"/>
</dbReference>
<dbReference type="CDD" id="cd00037">
    <property type="entry name" value="CLECT"/>
    <property type="match status" value="1"/>
</dbReference>
<dbReference type="PANTHER" id="PTHR22801">
    <property type="entry name" value="LITHOSTATHINE"/>
    <property type="match status" value="1"/>
</dbReference>
<dbReference type="InterPro" id="IPR050801">
    <property type="entry name" value="Ca-Dep_Lectins_ImmuneDev"/>
</dbReference>
<protein>
    <recommendedName>
        <fullName evidence="1">C-type lectin domain-containing protein</fullName>
    </recommendedName>
</protein>